<dbReference type="AlphaFoldDB" id="A0A4S8LGS0"/>
<gene>
    <name evidence="2" type="ORF">K435DRAFT_866987</name>
</gene>
<dbReference type="Proteomes" id="UP000297245">
    <property type="component" value="Unassembled WGS sequence"/>
</dbReference>
<evidence type="ECO:0000313" key="3">
    <source>
        <dbReference type="Proteomes" id="UP000297245"/>
    </source>
</evidence>
<sequence length="195" mass="22812">MLQKYLLRLIILGPYHGYTTFGGIRLEEKVENPSDDFEQLIHDSYEFISFDRMEDRAKKAKMLIHFRWLCRKRSSVMYRCYMPVFVEIASGSRHYPDIIAAIEKATLHQQGTMPPIMDIDSSNVNSPIEILEIPENLKIDDSRRRRRNSFIRPDLEDKSIYMEDGDESMDTEEKEEKEDAEAAQRNDQEVSNAGV</sequence>
<feature type="region of interest" description="Disordered" evidence="1">
    <location>
        <begin position="156"/>
        <end position="195"/>
    </location>
</feature>
<name>A0A4S8LGS0_DENBC</name>
<accession>A0A4S8LGS0</accession>
<dbReference type="OrthoDB" id="3129614at2759"/>
<dbReference type="EMBL" id="ML179437">
    <property type="protein sequence ID" value="THU87738.1"/>
    <property type="molecule type" value="Genomic_DNA"/>
</dbReference>
<evidence type="ECO:0000313" key="2">
    <source>
        <dbReference type="EMBL" id="THU87738.1"/>
    </source>
</evidence>
<evidence type="ECO:0000256" key="1">
    <source>
        <dbReference type="SAM" id="MobiDB-lite"/>
    </source>
</evidence>
<proteinExistence type="predicted"/>
<organism evidence="2 3">
    <name type="scientific">Dendrothele bispora (strain CBS 962.96)</name>
    <dbReference type="NCBI Taxonomy" id="1314807"/>
    <lineage>
        <taxon>Eukaryota</taxon>
        <taxon>Fungi</taxon>
        <taxon>Dikarya</taxon>
        <taxon>Basidiomycota</taxon>
        <taxon>Agaricomycotina</taxon>
        <taxon>Agaricomycetes</taxon>
        <taxon>Agaricomycetidae</taxon>
        <taxon>Agaricales</taxon>
        <taxon>Agaricales incertae sedis</taxon>
        <taxon>Dendrothele</taxon>
    </lineage>
</organism>
<reference evidence="2 3" key="1">
    <citation type="journal article" date="2019" name="Nat. Ecol. Evol.">
        <title>Megaphylogeny resolves global patterns of mushroom evolution.</title>
        <authorList>
            <person name="Varga T."/>
            <person name="Krizsan K."/>
            <person name="Foldi C."/>
            <person name="Dima B."/>
            <person name="Sanchez-Garcia M."/>
            <person name="Sanchez-Ramirez S."/>
            <person name="Szollosi G.J."/>
            <person name="Szarkandi J.G."/>
            <person name="Papp V."/>
            <person name="Albert L."/>
            <person name="Andreopoulos W."/>
            <person name="Angelini C."/>
            <person name="Antonin V."/>
            <person name="Barry K.W."/>
            <person name="Bougher N.L."/>
            <person name="Buchanan P."/>
            <person name="Buyck B."/>
            <person name="Bense V."/>
            <person name="Catcheside P."/>
            <person name="Chovatia M."/>
            <person name="Cooper J."/>
            <person name="Damon W."/>
            <person name="Desjardin D."/>
            <person name="Finy P."/>
            <person name="Geml J."/>
            <person name="Haridas S."/>
            <person name="Hughes K."/>
            <person name="Justo A."/>
            <person name="Karasinski D."/>
            <person name="Kautmanova I."/>
            <person name="Kiss B."/>
            <person name="Kocsube S."/>
            <person name="Kotiranta H."/>
            <person name="LaButti K.M."/>
            <person name="Lechner B.E."/>
            <person name="Liimatainen K."/>
            <person name="Lipzen A."/>
            <person name="Lukacs Z."/>
            <person name="Mihaltcheva S."/>
            <person name="Morgado L.N."/>
            <person name="Niskanen T."/>
            <person name="Noordeloos M.E."/>
            <person name="Ohm R.A."/>
            <person name="Ortiz-Santana B."/>
            <person name="Ovrebo C."/>
            <person name="Racz N."/>
            <person name="Riley R."/>
            <person name="Savchenko A."/>
            <person name="Shiryaev A."/>
            <person name="Soop K."/>
            <person name="Spirin V."/>
            <person name="Szebenyi C."/>
            <person name="Tomsovsky M."/>
            <person name="Tulloss R.E."/>
            <person name="Uehling J."/>
            <person name="Grigoriev I.V."/>
            <person name="Vagvolgyi C."/>
            <person name="Papp T."/>
            <person name="Martin F.M."/>
            <person name="Miettinen O."/>
            <person name="Hibbett D.S."/>
            <person name="Nagy L.G."/>
        </authorList>
    </citation>
    <scope>NUCLEOTIDE SEQUENCE [LARGE SCALE GENOMIC DNA]</scope>
    <source>
        <strain evidence="2 3">CBS 962.96</strain>
    </source>
</reference>
<feature type="compositionally biased region" description="Acidic residues" evidence="1">
    <location>
        <begin position="163"/>
        <end position="179"/>
    </location>
</feature>
<protein>
    <submittedName>
        <fullName evidence="2">Uncharacterized protein</fullName>
    </submittedName>
</protein>
<keyword evidence="3" id="KW-1185">Reference proteome</keyword>